<keyword evidence="4" id="KW-1185">Reference proteome</keyword>
<organism evidence="3 4">
    <name type="scientific">Thauera propionica</name>
    <dbReference type="NCBI Taxonomy" id="2019431"/>
    <lineage>
        <taxon>Bacteria</taxon>
        <taxon>Pseudomonadati</taxon>
        <taxon>Pseudomonadota</taxon>
        <taxon>Betaproteobacteria</taxon>
        <taxon>Rhodocyclales</taxon>
        <taxon>Zoogloeaceae</taxon>
        <taxon>Thauera</taxon>
    </lineage>
</organism>
<evidence type="ECO:0000256" key="2">
    <source>
        <dbReference type="SAM" id="Phobius"/>
    </source>
</evidence>
<accession>A0A235EXB8</accession>
<dbReference type="AlphaFoldDB" id="A0A235EXB8"/>
<feature type="transmembrane region" description="Helical" evidence="2">
    <location>
        <begin position="43"/>
        <end position="65"/>
    </location>
</feature>
<keyword evidence="2" id="KW-1133">Transmembrane helix</keyword>
<evidence type="ECO:0000313" key="3">
    <source>
        <dbReference type="EMBL" id="OYD53433.1"/>
    </source>
</evidence>
<reference evidence="3 4" key="1">
    <citation type="submission" date="2017-07" db="EMBL/GenBank/DDBJ databases">
        <title>Thauera sp. KNDSS-Mac4 genome sequence and assembly.</title>
        <authorList>
            <person name="Mayilraj S."/>
        </authorList>
    </citation>
    <scope>NUCLEOTIDE SEQUENCE [LARGE SCALE GENOMIC DNA]</scope>
    <source>
        <strain evidence="3 4">KNDSS-Mac4</strain>
    </source>
</reference>
<name>A0A235EXB8_9RHOO</name>
<gene>
    <name evidence="3" type="ORF">CGK74_12145</name>
</gene>
<feature type="compositionally biased region" description="Basic and acidic residues" evidence="1">
    <location>
        <begin position="7"/>
        <end position="19"/>
    </location>
</feature>
<protein>
    <submittedName>
        <fullName evidence="3">Uncharacterized protein</fullName>
    </submittedName>
</protein>
<proteinExistence type="predicted"/>
<keyword evidence="2" id="KW-0812">Transmembrane</keyword>
<dbReference type="RefSeq" id="WP_094268745.1">
    <property type="nucleotide sequence ID" value="NZ_NOIH01000014.1"/>
</dbReference>
<evidence type="ECO:0000256" key="1">
    <source>
        <dbReference type="SAM" id="MobiDB-lite"/>
    </source>
</evidence>
<feature type="region of interest" description="Disordered" evidence="1">
    <location>
        <begin position="1"/>
        <end position="27"/>
    </location>
</feature>
<sequence>MTTPTSHLHEHAGGHDHPPSHAHSHLPRLARAFPPRSLLGLGVPARLGLASLATGLLWLAVLWALN</sequence>
<comment type="caution">
    <text evidence="3">The sequence shown here is derived from an EMBL/GenBank/DDBJ whole genome shotgun (WGS) entry which is preliminary data.</text>
</comment>
<dbReference type="EMBL" id="NOIH01000014">
    <property type="protein sequence ID" value="OYD53433.1"/>
    <property type="molecule type" value="Genomic_DNA"/>
</dbReference>
<evidence type="ECO:0000313" key="4">
    <source>
        <dbReference type="Proteomes" id="UP000215181"/>
    </source>
</evidence>
<dbReference type="Proteomes" id="UP000215181">
    <property type="component" value="Unassembled WGS sequence"/>
</dbReference>
<keyword evidence="2" id="KW-0472">Membrane</keyword>